<keyword evidence="8 11" id="KW-0030">Aminoacyl-tRNA synthetase</keyword>
<dbReference type="EMBL" id="OU896708">
    <property type="protein sequence ID" value="CAH1156158.1"/>
    <property type="molecule type" value="Genomic_DNA"/>
</dbReference>
<feature type="domain" description="Aminoacyl-tRNA synthetase class Ia" evidence="12">
    <location>
        <begin position="78"/>
        <end position="668"/>
    </location>
</feature>
<evidence type="ECO:0000259" key="12">
    <source>
        <dbReference type="Pfam" id="PF00133"/>
    </source>
</evidence>
<dbReference type="GO" id="GO:0004822">
    <property type="term" value="F:isoleucine-tRNA ligase activity"/>
    <property type="evidence" value="ECO:0007669"/>
    <property type="project" value="UniProtKB-EC"/>
</dbReference>
<evidence type="ECO:0000256" key="5">
    <source>
        <dbReference type="ARBA" id="ARBA00022741"/>
    </source>
</evidence>
<keyword evidence="6 11" id="KW-0067">ATP-binding</keyword>
<dbReference type="OrthoDB" id="10264412at2759"/>
<evidence type="ECO:0000313" key="14">
    <source>
        <dbReference type="EMBL" id="CAH1156158.1"/>
    </source>
</evidence>
<dbReference type="SUPFAM" id="SSF47323">
    <property type="entry name" value="Anticodon-binding domain of a subclass of class I aminoacyl-tRNA synthetases"/>
    <property type="match status" value="1"/>
</dbReference>
<dbReference type="Pfam" id="PF00133">
    <property type="entry name" value="tRNA-synt_1"/>
    <property type="match status" value="1"/>
</dbReference>
<reference evidence="14" key="2">
    <citation type="submission" date="2022-10" db="EMBL/GenBank/DDBJ databases">
        <authorList>
            <consortium name="ENA_rothamsted_submissions"/>
            <consortium name="culmorum"/>
            <person name="King R."/>
        </authorList>
    </citation>
    <scope>NUCLEOTIDE SEQUENCE</scope>
</reference>
<sequence length="952" mass="109183">MISVMFFNSLISFHKISCVHYCTKAATKNKLYSNTIFLPKTKFPLRLENKKLVDRDETIHNVAEFENLYLWQRSHLYEPEFVLHDGPPYANGQLHMGHAINKILKDTILRYHILQGTKVHYVPGWDCHGLPIELKAITDSNKLDTIEIRTKARNFAMKTVEDQKKVFKSWGVIGDWDNSYRTYTADYVKSQLHLFFKLYKKNLIFRDVKPIYWSPSSRTALAEAELEYNEKHKSPSAYVRLEMKSLPKLELLKDKLCTTYAIIWTTTPWTLPSNHAVCYNKELSYSLLRISDAKDSNIYLVASELVDSLSSTLNTKFEVVEVIPGDALEGATYVHPVYRSRLHRLVNASYATASKGTGLVHIAGAHGPDDFLIALDNKLPIVDLVNEIGCFKSEAGPELEGKFVLSDGNKTVLDIVKDNLMHVGEITHSYPYDWRTKKPVIIRASQQWFVDTNAIKNRAVELLENVNIIPNERCEIYKRNLINQIMKRPYWCISRQRKWGVPIPVLYNKSSSETIINENTMNHQCNLLETHGTDFWWTLSPRELLPENMCSNQDTIEKGQDIMDIWMDSGLSWGKVLEGTKVADLYLEGVDQFTGWFQSSLLTSVGLRDKAPYKTIYVHGFAVDKNGVKMSKSTGNVVDPLEITNGKKGQKPYGIDVLRWWVTCHANQVALANVSPTVLQASAEEVQKIRSILRFALGSLSDYVEIEENKKNLLLIDKYMLHLLYRFHERANESLKNYKFHQVSTLVMNLLSNPISALYYTAIKDRLYCESLDSTPRRSAQFVLLKMLEIVTLAVAPMVPHLAEEIYQHFPSRERKTFFTSSHPRPESFWEDEDVEKKMGVILDCKKVINKQLGASTSDAEVRLVFPKKVFENIENSMKIDELEKELVDIFQVARVSIVADDLQEYKLEISKSANFSCPRCRRVHSEKEDELCKRCSDVVNSLGINKSAVVN</sequence>
<dbReference type="PRINTS" id="PR00984">
    <property type="entry name" value="TRNASYNTHILE"/>
</dbReference>
<dbReference type="InterPro" id="IPR009080">
    <property type="entry name" value="tRNAsynth_Ia_anticodon-bd"/>
</dbReference>
<dbReference type="InterPro" id="IPR013155">
    <property type="entry name" value="M/V/L/I-tRNA-synth_anticd-bd"/>
</dbReference>
<dbReference type="CDD" id="cd07960">
    <property type="entry name" value="Anticodon_Ia_Ile_BEm"/>
    <property type="match status" value="1"/>
</dbReference>
<comment type="similarity">
    <text evidence="2 11">Belongs to the class-I aminoacyl-tRNA synthetase family.</text>
</comment>
<keyword evidence="15" id="KW-1185">Reference proteome</keyword>
<evidence type="ECO:0000256" key="1">
    <source>
        <dbReference type="ARBA" id="ARBA00004173"/>
    </source>
</evidence>
<comment type="catalytic activity">
    <reaction evidence="10">
        <text>tRNA(Ile) + L-isoleucine + ATP = L-isoleucyl-tRNA(Ile) + AMP + diphosphate</text>
        <dbReference type="Rhea" id="RHEA:11060"/>
        <dbReference type="Rhea" id="RHEA-COMP:9666"/>
        <dbReference type="Rhea" id="RHEA-COMP:9695"/>
        <dbReference type="ChEBI" id="CHEBI:30616"/>
        <dbReference type="ChEBI" id="CHEBI:33019"/>
        <dbReference type="ChEBI" id="CHEBI:58045"/>
        <dbReference type="ChEBI" id="CHEBI:78442"/>
        <dbReference type="ChEBI" id="CHEBI:78528"/>
        <dbReference type="ChEBI" id="CHEBI:456215"/>
        <dbReference type="EC" id="6.1.1.5"/>
    </reaction>
</comment>
<keyword evidence="5 11" id="KW-0547">Nucleotide-binding</keyword>
<evidence type="ECO:0000256" key="11">
    <source>
        <dbReference type="RuleBase" id="RU363035"/>
    </source>
</evidence>
<accession>A0A9P0DNW4</accession>
<dbReference type="Proteomes" id="UP001153737">
    <property type="component" value="Chromosome 2"/>
</dbReference>
<dbReference type="FunFam" id="3.90.740.10:FF:000009">
    <property type="entry name" value="Isoleucyl-tRNA synthetase 2, mitochondrial"/>
    <property type="match status" value="1"/>
</dbReference>
<proteinExistence type="inferred from homology"/>
<evidence type="ECO:0000313" key="15">
    <source>
        <dbReference type="Proteomes" id="UP001153737"/>
    </source>
</evidence>
<dbReference type="GO" id="GO:0006428">
    <property type="term" value="P:isoleucyl-tRNA aminoacylation"/>
    <property type="evidence" value="ECO:0007669"/>
    <property type="project" value="InterPro"/>
</dbReference>
<dbReference type="FunFam" id="3.40.50.620:FF:000111">
    <property type="entry name" value="Mitochondrial isoleucyl-tRNA synthetase"/>
    <property type="match status" value="1"/>
</dbReference>
<evidence type="ECO:0000256" key="3">
    <source>
        <dbReference type="ARBA" id="ARBA00013165"/>
    </source>
</evidence>
<keyword evidence="7 11" id="KW-0648">Protein biosynthesis</keyword>
<dbReference type="PROSITE" id="PS00178">
    <property type="entry name" value="AA_TRNA_LIGASE_I"/>
    <property type="match status" value="1"/>
</dbReference>
<evidence type="ECO:0000256" key="9">
    <source>
        <dbReference type="ARBA" id="ARBA00032665"/>
    </source>
</evidence>
<keyword evidence="4 11" id="KW-0436">Ligase</keyword>
<dbReference type="PANTHER" id="PTHR42765">
    <property type="entry name" value="SOLEUCYL-TRNA SYNTHETASE"/>
    <property type="match status" value="1"/>
</dbReference>
<dbReference type="InterPro" id="IPR001412">
    <property type="entry name" value="aa-tRNA-synth_I_CS"/>
</dbReference>
<dbReference type="InterPro" id="IPR002301">
    <property type="entry name" value="Ile-tRNA-ligase"/>
</dbReference>
<dbReference type="InterPro" id="IPR050081">
    <property type="entry name" value="Ile-tRNA_ligase"/>
</dbReference>
<evidence type="ECO:0000256" key="6">
    <source>
        <dbReference type="ARBA" id="ARBA00022840"/>
    </source>
</evidence>
<dbReference type="GO" id="GO:0032543">
    <property type="term" value="P:mitochondrial translation"/>
    <property type="evidence" value="ECO:0007669"/>
    <property type="project" value="TreeGrafter"/>
</dbReference>
<dbReference type="InterPro" id="IPR009008">
    <property type="entry name" value="Val/Leu/Ile-tRNA-synth_edit"/>
</dbReference>
<dbReference type="EC" id="6.1.1.5" evidence="3"/>
<dbReference type="GO" id="GO:0002161">
    <property type="term" value="F:aminoacyl-tRNA deacylase activity"/>
    <property type="evidence" value="ECO:0007669"/>
    <property type="project" value="InterPro"/>
</dbReference>
<dbReference type="SUPFAM" id="SSF50677">
    <property type="entry name" value="ValRS/IleRS/LeuRS editing domain"/>
    <property type="match status" value="1"/>
</dbReference>
<dbReference type="GO" id="GO:0000049">
    <property type="term" value="F:tRNA binding"/>
    <property type="evidence" value="ECO:0007669"/>
    <property type="project" value="InterPro"/>
</dbReference>
<dbReference type="InterPro" id="IPR033708">
    <property type="entry name" value="Anticodon_Ile_BEm"/>
</dbReference>
<evidence type="ECO:0000256" key="8">
    <source>
        <dbReference type="ARBA" id="ARBA00023146"/>
    </source>
</evidence>
<dbReference type="Pfam" id="PF08264">
    <property type="entry name" value="Anticodon_1"/>
    <property type="match status" value="1"/>
</dbReference>
<dbReference type="NCBIfam" id="TIGR00392">
    <property type="entry name" value="ileS"/>
    <property type="match status" value="1"/>
</dbReference>
<evidence type="ECO:0000256" key="7">
    <source>
        <dbReference type="ARBA" id="ARBA00022917"/>
    </source>
</evidence>
<dbReference type="GO" id="GO:0005739">
    <property type="term" value="C:mitochondrion"/>
    <property type="evidence" value="ECO:0007669"/>
    <property type="project" value="UniProtKB-SubCell"/>
</dbReference>
<dbReference type="Gene3D" id="1.10.730.20">
    <property type="match status" value="1"/>
</dbReference>
<evidence type="ECO:0000256" key="2">
    <source>
        <dbReference type="ARBA" id="ARBA00005594"/>
    </source>
</evidence>
<dbReference type="SUPFAM" id="SSF52374">
    <property type="entry name" value="Nucleotidylyl transferase"/>
    <property type="match status" value="1"/>
</dbReference>
<dbReference type="GO" id="GO:0005524">
    <property type="term" value="F:ATP binding"/>
    <property type="evidence" value="ECO:0007669"/>
    <property type="project" value="UniProtKB-KW"/>
</dbReference>
<protein>
    <recommendedName>
        <fullName evidence="3">isoleucine--tRNA ligase</fullName>
        <ecNumber evidence="3">6.1.1.5</ecNumber>
    </recommendedName>
    <alternativeName>
        <fullName evidence="9">Isoleucyl-tRNA synthetase</fullName>
    </alternativeName>
</protein>
<comment type="subcellular location">
    <subcellularLocation>
        <location evidence="1">Mitochondrion</location>
    </subcellularLocation>
</comment>
<dbReference type="Gene3D" id="3.40.50.620">
    <property type="entry name" value="HUPs"/>
    <property type="match status" value="2"/>
</dbReference>
<dbReference type="Gene3D" id="1.10.10.830">
    <property type="entry name" value="Ile-tRNA synthetase CP2 domain-like"/>
    <property type="match status" value="1"/>
</dbReference>
<evidence type="ECO:0000259" key="13">
    <source>
        <dbReference type="Pfam" id="PF08264"/>
    </source>
</evidence>
<evidence type="ECO:0000256" key="4">
    <source>
        <dbReference type="ARBA" id="ARBA00022598"/>
    </source>
</evidence>
<dbReference type="AlphaFoldDB" id="A0A9P0DNW4"/>
<evidence type="ECO:0000256" key="10">
    <source>
        <dbReference type="ARBA" id="ARBA00048359"/>
    </source>
</evidence>
<dbReference type="PANTHER" id="PTHR42765:SF1">
    <property type="entry name" value="ISOLEUCINE--TRNA LIGASE, MITOCHONDRIAL"/>
    <property type="match status" value="1"/>
</dbReference>
<feature type="domain" description="Methionyl/Valyl/Leucyl/Isoleucyl-tRNA synthetase anticodon-binding" evidence="13">
    <location>
        <begin position="717"/>
        <end position="851"/>
    </location>
</feature>
<organism evidence="14 15">
    <name type="scientific">Phaedon cochleariae</name>
    <name type="common">Mustard beetle</name>
    <dbReference type="NCBI Taxonomy" id="80249"/>
    <lineage>
        <taxon>Eukaryota</taxon>
        <taxon>Metazoa</taxon>
        <taxon>Ecdysozoa</taxon>
        <taxon>Arthropoda</taxon>
        <taxon>Hexapoda</taxon>
        <taxon>Insecta</taxon>
        <taxon>Pterygota</taxon>
        <taxon>Neoptera</taxon>
        <taxon>Endopterygota</taxon>
        <taxon>Coleoptera</taxon>
        <taxon>Polyphaga</taxon>
        <taxon>Cucujiformia</taxon>
        <taxon>Chrysomeloidea</taxon>
        <taxon>Chrysomelidae</taxon>
        <taxon>Chrysomelinae</taxon>
        <taxon>Chrysomelini</taxon>
        <taxon>Phaedon</taxon>
    </lineage>
</organism>
<dbReference type="InterPro" id="IPR002300">
    <property type="entry name" value="aa-tRNA-synth_Ia"/>
</dbReference>
<dbReference type="Gene3D" id="3.90.740.10">
    <property type="entry name" value="Valyl/Leucyl/Isoleucyl-tRNA synthetase, editing domain"/>
    <property type="match status" value="1"/>
</dbReference>
<gene>
    <name evidence="14" type="ORF">PHAECO_LOCUS6294</name>
</gene>
<reference evidence="14" key="1">
    <citation type="submission" date="2022-01" db="EMBL/GenBank/DDBJ databases">
        <authorList>
            <person name="King R."/>
        </authorList>
    </citation>
    <scope>NUCLEOTIDE SEQUENCE</scope>
</reference>
<dbReference type="InterPro" id="IPR014729">
    <property type="entry name" value="Rossmann-like_a/b/a_fold"/>
</dbReference>
<name>A0A9P0DNW4_PHACE</name>